<keyword evidence="1" id="KW-0732">Signal</keyword>
<dbReference type="Proteomes" id="UP000095281">
    <property type="component" value="Unplaced"/>
</dbReference>
<dbReference type="WBParaSite" id="MhA1_Contig1425.frz3.gene6">
    <property type="protein sequence ID" value="MhA1_Contig1425.frz3.gene6"/>
    <property type="gene ID" value="MhA1_Contig1425.frz3.gene6"/>
</dbReference>
<evidence type="ECO:0000313" key="3">
    <source>
        <dbReference type="WBParaSite" id="MhA1_Contig1425.frz3.gene6"/>
    </source>
</evidence>
<protein>
    <submittedName>
        <fullName evidence="3">PSI_integrin domain-containing protein</fullName>
    </submittedName>
</protein>
<reference evidence="3" key="1">
    <citation type="submission" date="2016-11" db="UniProtKB">
        <authorList>
            <consortium name="WormBaseParasite"/>
        </authorList>
    </citation>
    <scope>IDENTIFICATION</scope>
</reference>
<feature type="signal peptide" evidence="1">
    <location>
        <begin position="1"/>
        <end position="26"/>
    </location>
</feature>
<evidence type="ECO:0000256" key="1">
    <source>
        <dbReference type="SAM" id="SignalP"/>
    </source>
</evidence>
<feature type="chain" id="PRO_5009315501" evidence="1">
    <location>
        <begin position="27"/>
        <end position="139"/>
    </location>
</feature>
<accession>A0A1I8B6I2</accession>
<sequence>MERTTDQMKGMTFMLMLLMFFISMDCAPTPEKEVILARRSDLFPCPNCEEWCKNDPKYICKYSCEVDFDKSPELNKPCEEYNKTEKCAPTAHQNPTDKYMMVFSARYYGKTTKKSWVMSSSFDIRASTHHKTFLESCGL</sequence>
<name>A0A1I8B6I2_MELHA</name>
<evidence type="ECO:0000313" key="2">
    <source>
        <dbReference type="Proteomes" id="UP000095281"/>
    </source>
</evidence>
<proteinExistence type="predicted"/>
<organism evidence="2 3">
    <name type="scientific">Meloidogyne hapla</name>
    <name type="common">Root-knot nematode worm</name>
    <dbReference type="NCBI Taxonomy" id="6305"/>
    <lineage>
        <taxon>Eukaryota</taxon>
        <taxon>Metazoa</taxon>
        <taxon>Ecdysozoa</taxon>
        <taxon>Nematoda</taxon>
        <taxon>Chromadorea</taxon>
        <taxon>Rhabditida</taxon>
        <taxon>Tylenchina</taxon>
        <taxon>Tylenchomorpha</taxon>
        <taxon>Tylenchoidea</taxon>
        <taxon>Meloidogynidae</taxon>
        <taxon>Meloidogyninae</taxon>
        <taxon>Meloidogyne</taxon>
    </lineage>
</organism>
<keyword evidence="2" id="KW-1185">Reference proteome</keyword>
<dbReference type="AlphaFoldDB" id="A0A1I8B6I2"/>